<dbReference type="Pfam" id="PF03331">
    <property type="entry name" value="LpxC"/>
    <property type="match status" value="1"/>
</dbReference>
<keyword evidence="6 12" id="KW-0441">Lipid A biosynthesis</keyword>
<evidence type="ECO:0000256" key="4">
    <source>
        <dbReference type="ARBA" id="ARBA00012745"/>
    </source>
</evidence>
<dbReference type="GO" id="GO:0046872">
    <property type="term" value="F:metal ion binding"/>
    <property type="evidence" value="ECO:0007669"/>
    <property type="project" value="UniProtKB-KW"/>
</dbReference>
<evidence type="ECO:0000256" key="2">
    <source>
        <dbReference type="ARBA" id="ARBA00002923"/>
    </source>
</evidence>
<dbReference type="EMBL" id="CACRUG010000002">
    <property type="protein sequence ID" value="VYT64905.1"/>
    <property type="molecule type" value="Genomic_DNA"/>
</dbReference>
<evidence type="ECO:0000256" key="10">
    <source>
        <dbReference type="ARBA" id="ARBA00023098"/>
    </source>
</evidence>
<comment type="similarity">
    <text evidence="12">Belongs to the LpxC family.</text>
</comment>
<proteinExistence type="inferred from homology"/>
<dbReference type="InterPro" id="IPR004463">
    <property type="entry name" value="UDP-acyl_GlcNac_deAcase"/>
</dbReference>
<organism evidence="13">
    <name type="scientific">Veillonella parvula</name>
    <name type="common">Staphylococcus parvulus</name>
    <dbReference type="NCBI Taxonomy" id="29466"/>
    <lineage>
        <taxon>Bacteria</taxon>
        <taxon>Bacillati</taxon>
        <taxon>Bacillota</taxon>
        <taxon>Negativicutes</taxon>
        <taxon>Veillonellales</taxon>
        <taxon>Veillonellaceae</taxon>
        <taxon>Veillonella</taxon>
    </lineage>
</organism>
<evidence type="ECO:0000256" key="11">
    <source>
        <dbReference type="ARBA" id="ARBA00024535"/>
    </source>
</evidence>
<dbReference type="PANTHER" id="PTHR33694:SF1">
    <property type="entry name" value="UDP-3-O-ACYL-N-ACETYLGLUCOSAMINE DEACETYLASE 1, MITOCHONDRIAL-RELATED"/>
    <property type="match status" value="1"/>
</dbReference>
<keyword evidence="10 12" id="KW-0443">Lipid metabolism</keyword>
<dbReference type="PANTHER" id="PTHR33694">
    <property type="entry name" value="UDP-3-O-ACYL-N-ACETYLGLUCOSAMINE DEACETYLASE 1, MITOCHONDRIAL-RELATED"/>
    <property type="match status" value="1"/>
</dbReference>
<feature type="binding site" evidence="12">
    <location>
        <position position="79"/>
    </location>
    <ligand>
        <name>Zn(2+)</name>
        <dbReference type="ChEBI" id="CHEBI:29105"/>
    </ligand>
</feature>
<keyword evidence="9 12" id="KW-0862">Zinc</keyword>
<dbReference type="RefSeq" id="WP_156696970.1">
    <property type="nucleotide sequence ID" value="NZ_CACRUG010000002.1"/>
</dbReference>
<reference evidence="13" key="1">
    <citation type="submission" date="2019-11" db="EMBL/GenBank/DDBJ databases">
        <authorList>
            <person name="Feng L."/>
        </authorList>
    </citation>
    <scope>NUCLEOTIDE SEQUENCE</scope>
    <source>
        <strain evidence="13">VparvulaLFYP99</strain>
    </source>
</reference>
<accession>A0A6N2YDL3</accession>
<dbReference type="SUPFAM" id="SSF54211">
    <property type="entry name" value="Ribosomal protein S5 domain 2-like"/>
    <property type="match status" value="2"/>
</dbReference>
<evidence type="ECO:0000256" key="8">
    <source>
        <dbReference type="ARBA" id="ARBA00022801"/>
    </source>
</evidence>
<dbReference type="GO" id="GO:0016020">
    <property type="term" value="C:membrane"/>
    <property type="evidence" value="ECO:0007669"/>
    <property type="project" value="GOC"/>
</dbReference>
<dbReference type="AlphaFoldDB" id="A0A6N2YDL3"/>
<evidence type="ECO:0000256" key="6">
    <source>
        <dbReference type="ARBA" id="ARBA00022556"/>
    </source>
</evidence>
<evidence type="ECO:0000256" key="7">
    <source>
        <dbReference type="ARBA" id="ARBA00022723"/>
    </source>
</evidence>
<evidence type="ECO:0000256" key="12">
    <source>
        <dbReference type="HAMAP-Rule" id="MF_00388"/>
    </source>
</evidence>
<dbReference type="GO" id="GO:0103117">
    <property type="term" value="F:UDP-3-O-acyl-N-acetylglucosamine deacetylase activity"/>
    <property type="evidence" value="ECO:0007669"/>
    <property type="project" value="UniProtKB-UniRule"/>
</dbReference>
<feature type="binding site" evidence="12">
    <location>
        <position position="234"/>
    </location>
    <ligand>
        <name>Zn(2+)</name>
        <dbReference type="ChEBI" id="CHEBI:29105"/>
    </ligand>
</feature>
<dbReference type="UniPathway" id="UPA00359">
    <property type="reaction ID" value="UER00478"/>
</dbReference>
<comment type="function">
    <text evidence="2 12">Catalyzes the hydrolysis of UDP-3-O-myristoyl-N-acetylglucosamine to form UDP-3-O-myristoylglucosamine and acetate, the committed step in lipid A biosynthesis.</text>
</comment>
<dbReference type="NCBIfam" id="TIGR00325">
    <property type="entry name" value="lpxC"/>
    <property type="match status" value="1"/>
</dbReference>
<dbReference type="GO" id="GO:0009245">
    <property type="term" value="P:lipid A biosynthetic process"/>
    <property type="evidence" value="ECO:0007669"/>
    <property type="project" value="UniProtKB-UniRule"/>
</dbReference>
<evidence type="ECO:0000256" key="9">
    <source>
        <dbReference type="ARBA" id="ARBA00022833"/>
    </source>
</evidence>
<evidence type="ECO:0000256" key="3">
    <source>
        <dbReference type="ARBA" id="ARBA00005002"/>
    </source>
</evidence>
<comment type="cofactor">
    <cofactor evidence="1 12">
        <name>Zn(2+)</name>
        <dbReference type="ChEBI" id="CHEBI:29105"/>
    </cofactor>
</comment>
<feature type="binding site" evidence="12">
    <location>
        <position position="238"/>
    </location>
    <ligand>
        <name>Zn(2+)</name>
        <dbReference type="ChEBI" id="CHEBI:29105"/>
    </ligand>
</feature>
<protein>
    <recommendedName>
        <fullName evidence="4 12">UDP-3-O-acyl-N-acetylglucosamine deacetylase</fullName>
        <shortName evidence="12">UDP-3-O-acyl-GlcNAc deacetylase</shortName>
        <ecNumber evidence="4 12">3.5.1.108</ecNumber>
    </recommendedName>
    <alternativeName>
        <fullName evidence="12">UDP-3-O-[R-3-hydroxymyristoyl]-N-acetylglucosamine deacetylase</fullName>
    </alternativeName>
</protein>
<name>A0A6N2YDL3_VEIPA</name>
<evidence type="ECO:0000256" key="5">
    <source>
        <dbReference type="ARBA" id="ARBA00022516"/>
    </source>
</evidence>
<comment type="pathway">
    <text evidence="3 12">Glycolipid biosynthesis; lipid IV(A) biosynthesis; lipid IV(A) from (3R)-3-hydroxytetradecanoyl-[acyl-carrier-protein] and UDP-N-acetyl-alpha-D-glucosamine: step 2/6.</text>
</comment>
<comment type="catalytic activity">
    <reaction evidence="11 12">
        <text>a UDP-3-O-[(3R)-3-hydroxyacyl]-N-acetyl-alpha-D-glucosamine + H2O = a UDP-3-O-[(3R)-3-hydroxyacyl]-alpha-D-glucosamine + acetate</text>
        <dbReference type="Rhea" id="RHEA:67816"/>
        <dbReference type="ChEBI" id="CHEBI:15377"/>
        <dbReference type="ChEBI" id="CHEBI:30089"/>
        <dbReference type="ChEBI" id="CHEBI:137740"/>
        <dbReference type="ChEBI" id="CHEBI:173225"/>
        <dbReference type="EC" id="3.5.1.108"/>
    </reaction>
</comment>
<sequence length="279" mass="31015">MSKPQQTIKKAVSYQGIGLHSGEPVHMVFKPAPEDTGIVFVRTDIEGHPSVRAHIDNVTNTMRATTLENGEAKVFTVEHVMAAFSAMNIDNCYIEMDSPEPPVGDGSSAIFVNLIEEAGIEEQIASRHIYKMTRSHAVYDGDRFIVILPYDGYRMTFTSINSHPLLGTQQCDFEVSPEYFKAHIGPARTIGFMKELEQLQAMGLAKGGSLDNALVYDDEKCLSIPRFEDELVRHKALDVIGDLFLLGPIEGHVIALKSSHELNSRLARSIMEEIRETQP</sequence>
<dbReference type="Gene3D" id="3.30.230.20">
    <property type="entry name" value="lpxc deacetylase, domain 1"/>
    <property type="match status" value="1"/>
</dbReference>
<dbReference type="InterPro" id="IPR015870">
    <property type="entry name" value="UDP-acyl_N-AcGlcN_deAcase_N"/>
</dbReference>
<dbReference type="HAMAP" id="MF_00388">
    <property type="entry name" value="LpxC"/>
    <property type="match status" value="1"/>
</dbReference>
<keyword evidence="7 12" id="KW-0479">Metal-binding</keyword>
<feature type="active site" description="Proton donor" evidence="12">
    <location>
        <position position="260"/>
    </location>
</feature>
<evidence type="ECO:0000256" key="1">
    <source>
        <dbReference type="ARBA" id="ARBA00001947"/>
    </source>
</evidence>
<dbReference type="InterPro" id="IPR011334">
    <property type="entry name" value="UDP-acyl_GlcNac_deAcase_C"/>
</dbReference>
<keyword evidence="8 12" id="KW-0378">Hydrolase</keyword>
<dbReference type="Gene3D" id="3.30.1700.10">
    <property type="entry name" value="lpxc deacetylase, domain 2"/>
    <property type="match status" value="1"/>
</dbReference>
<evidence type="ECO:0000313" key="13">
    <source>
        <dbReference type="EMBL" id="VYT64905.1"/>
    </source>
</evidence>
<gene>
    <name evidence="12 13" type="primary">lpxC</name>
    <name evidence="13" type="ORF">VPLFYP99_00829</name>
</gene>
<dbReference type="InterPro" id="IPR020568">
    <property type="entry name" value="Ribosomal_Su5_D2-typ_SF"/>
</dbReference>
<dbReference type="EC" id="3.5.1.108" evidence="4 12"/>
<keyword evidence="5 12" id="KW-0444">Lipid biosynthesis</keyword>